<proteinExistence type="predicted"/>
<dbReference type="InterPro" id="IPR004207">
    <property type="entry name" value="Fd_thioredoxin_Rdtase_alpha"/>
</dbReference>
<dbReference type="AlphaFoldDB" id="A0A6V1JJ49"/>
<feature type="signal peptide" evidence="1">
    <location>
        <begin position="1"/>
        <end position="19"/>
    </location>
</feature>
<accession>A0A6V1JJ49</accession>
<sequence length="137" mass="15764">MKFCCTLLLLCLQVFLARGFQTASLAGRKDLMTRFSEAPKPRAPMRTIWFDPEVDDTKGFGLGDRVKVKIDQKLWHVNGYREEGLQIQGAEGTITNIWLRSRKGFKEITVNLPLVVEFEEPVKFKAHFNFDEVDKLS</sequence>
<dbReference type="EMBL" id="HBIU01009654">
    <property type="protein sequence ID" value="CAE0625307.1"/>
    <property type="molecule type" value="Transcribed_RNA"/>
</dbReference>
<evidence type="ECO:0000259" key="2">
    <source>
        <dbReference type="Pfam" id="PF02941"/>
    </source>
</evidence>
<gene>
    <name evidence="3" type="ORF">HAKA00212_LOCUS3976</name>
</gene>
<dbReference type="Gene3D" id="2.30.30.50">
    <property type="match status" value="1"/>
</dbReference>
<feature type="chain" id="PRO_5030160698" description="Ferredoxin thioredoxin reductase alpha chain domain-containing protein" evidence="1">
    <location>
        <begin position="20"/>
        <end position="137"/>
    </location>
</feature>
<dbReference type="InterPro" id="IPR008990">
    <property type="entry name" value="Elect_transpt_acc-like_dom_sf"/>
</dbReference>
<dbReference type="SUPFAM" id="SSF50090">
    <property type="entry name" value="Electron transport accessory proteins"/>
    <property type="match status" value="1"/>
</dbReference>
<keyword evidence="1" id="KW-0732">Signal</keyword>
<protein>
    <recommendedName>
        <fullName evidence="2">Ferredoxin thioredoxin reductase alpha chain domain-containing protein</fullName>
    </recommendedName>
</protein>
<evidence type="ECO:0000313" key="3">
    <source>
        <dbReference type="EMBL" id="CAE0625307.1"/>
    </source>
</evidence>
<evidence type="ECO:0000256" key="1">
    <source>
        <dbReference type="SAM" id="SignalP"/>
    </source>
</evidence>
<reference evidence="3" key="1">
    <citation type="submission" date="2021-01" db="EMBL/GenBank/DDBJ databases">
        <authorList>
            <person name="Corre E."/>
            <person name="Pelletier E."/>
            <person name="Niang G."/>
            <person name="Scheremetjew M."/>
            <person name="Finn R."/>
            <person name="Kale V."/>
            <person name="Holt S."/>
            <person name="Cochrane G."/>
            <person name="Meng A."/>
            <person name="Brown T."/>
            <person name="Cohen L."/>
        </authorList>
    </citation>
    <scope>NUCLEOTIDE SEQUENCE</scope>
    <source>
        <strain evidence="3">CCMP3107</strain>
    </source>
</reference>
<organism evidence="3">
    <name type="scientific">Heterosigma akashiwo</name>
    <name type="common">Chromophytic alga</name>
    <name type="synonym">Heterosigma carterae</name>
    <dbReference type="NCBI Taxonomy" id="2829"/>
    <lineage>
        <taxon>Eukaryota</taxon>
        <taxon>Sar</taxon>
        <taxon>Stramenopiles</taxon>
        <taxon>Ochrophyta</taxon>
        <taxon>Raphidophyceae</taxon>
        <taxon>Chattonellales</taxon>
        <taxon>Chattonellaceae</taxon>
        <taxon>Heterosigma</taxon>
    </lineage>
</organism>
<dbReference type="GO" id="GO:0015979">
    <property type="term" value="P:photosynthesis"/>
    <property type="evidence" value="ECO:0007669"/>
    <property type="project" value="InterPro"/>
</dbReference>
<feature type="domain" description="Ferredoxin thioredoxin reductase alpha chain" evidence="2">
    <location>
        <begin position="63"/>
        <end position="132"/>
    </location>
</feature>
<dbReference type="Pfam" id="PF02941">
    <property type="entry name" value="FeThRed_A"/>
    <property type="match status" value="1"/>
</dbReference>
<name>A0A6V1JJ49_HETAK</name>